<dbReference type="Proteomes" id="UP000887540">
    <property type="component" value="Unplaced"/>
</dbReference>
<sequence length="141" mass="15496">MKYLLVFLVFLPYLINAGVIFKEWDALEEEAGILRQKRACVFMKNGKQSCGEPGTSVYVPGTIGGDVYDYSRTKRSTIMADAIHGDVYQRCNGDFSKCIVIEGGARKKRAWHCVGNCGSIQHIGTAMVRSGGDDSCVCMDV</sequence>
<proteinExistence type="predicted"/>
<organism evidence="2 3">
    <name type="scientific">Acrobeloides nanus</name>
    <dbReference type="NCBI Taxonomy" id="290746"/>
    <lineage>
        <taxon>Eukaryota</taxon>
        <taxon>Metazoa</taxon>
        <taxon>Ecdysozoa</taxon>
        <taxon>Nematoda</taxon>
        <taxon>Chromadorea</taxon>
        <taxon>Rhabditida</taxon>
        <taxon>Tylenchina</taxon>
        <taxon>Cephalobomorpha</taxon>
        <taxon>Cephaloboidea</taxon>
        <taxon>Cephalobidae</taxon>
        <taxon>Acrobeloides</taxon>
    </lineage>
</organism>
<feature type="signal peptide" evidence="1">
    <location>
        <begin position="1"/>
        <end position="17"/>
    </location>
</feature>
<evidence type="ECO:0000313" key="3">
    <source>
        <dbReference type="WBParaSite" id="ACRNAN_scaffold13049.g14367.t1"/>
    </source>
</evidence>
<evidence type="ECO:0000313" key="2">
    <source>
        <dbReference type="Proteomes" id="UP000887540"/>
    </source>
</evidence>
<accession>A0A914CPK3</accession>
<dbReference type="AlphaFoldDB" id="A0A914CPK3"/>
<keyword evidence="1" id="KW-0732">Signal</keyword>
<feature type="chain" id="PRO_5037364223" evidence="1">
    <location>
        <begin position="18"/>
        <end position="141"/>
    </location>
</feature>
<evidence type="ECO:0000256" key="1">
    <source>
        <dbReference type="SAM" id="SignalP"/>
    </source>
</evidence>
<dbReference type="WBParaSite" id="ACRNAN_scaffold13049.g14367.t1">
    <property type="protein sequence ID" value="ACRNAN_scaffold13049.g14367.t1"/>
    <property type="gene ID" value="ACRNAN_scaffold13049.g14367"/>
</dbReference>
<reference evidence="3" key="1">
    <citation type="submission" date="2022-11" db="UniProtKB">
        <authorList>
            <consortium name="WormBaseParasite"/>
        </authorList>
    </citation>
    <scope>IDENTIFICATION</scope>
</reference>
<protein>
    <submittedName>
        <fullName evidence="3">Uncharacterized protein</fullName>
    </submittedName>
</protein>
<keyword evidence="2" id="KW-1185">Reference proteome</keyword>
<name>A0A914CPK3_9BILA</name>